<dbReference type="RefSeq" id="WP_074486037.1">
    <property type="nucleotide sequence ID" value="NZ_FMXP01000014.1"/>
</dbReference>
<accession>A0A1G6BU12</accession>
<evidence type="ECO:0000313" key="8">
    <source>
        <dbReference type="EMBL" id="SDB47248.1"/>
    </source>
</evidence>
<keyword evidence="3 7" id="KW-0808">Transferase</keyword>
<dbReference type="InterPro" id="IPR002295">
    <property type="entry name" value="N4/N6-MTase_EcoPI_Mod-like"/>
</dbReference>
<evidence type="ECO:0000313" key="7">
    <source>
        <dbReference type="EMBL" id="SDB24089.1"/>
    </source>
</evidence>
<dbReference type="GO" id="GO:0009307">
    <property type="term" value="P:DNA restriction-modification system"/>
    <property type="evidence" value="ECO:0007669"/>
    <property type="project" value="UniProtKB-KW"/>
</dbReference>
<keyword evidence="5" id="KW-0680">Restriction system</keyword>
<evidence type="ECO:0000256" key="2">
    <source>
        <dbReference type="ARBA" id="ARBA00022603"/>
    </source>
</evidence>
<dbReference type="GO" id="GO:0008170">
    <property type="term" value="F:N-methyltransferase activity"/>
    <property type="evidence" value="ECO:0007669"/>
    <property type="project" value="InterPro"/>
</dbReference>
<evidence type="ECO:0000313" key="9">
    <source>
        <dbReference type="Proteomes" id="UP000182508"/>
    </source>
</evidence>
<evidence type="ECO:0000259" key="6">
    <source>
        <dbReference type="Pfam" id="PF01555"/>
    </source>
</evidence>
<evidence type="ECO:0000256" key="4">
    <source>
        <dbReference type="ARBA" id="ARBA00022691"/>
    </source>
</evidence>
<dbReference type="InterPro" id="IPR002052">
    <property type="entry name" value="DNA_methylase_N6_adenine_CS"/>
</dbReference>
<keyword evidence="2 7" id="KW-0489">Methyltransferase</keyword>
<name>A0A1G6BU12_9STRE</name>
<dbReference type="EMBL" id="FMXP01000014">
    <property type="protein sequence ID" value="SDB24089.1"/>
    <property type="molecule type" value="Genomic_DNA"/>
</dbReference>
<dbReference type="STRING" id="439219.SAMN02910293_01216"/>
<dbReference type="InterPro" id="IPR029063">
    <property type="entry name" value="SAM-dependent_MTases_sf"/>
</dbReference>
<dbReference type="PRINTS" id="PR00506">
    <property type="entry name" value="D21N6MTFRASE"/>
</dbReference>
<dbReference type="Pfam" id="PF01555">
    <property type="entry name" value="N6_N4_Mtase"/>
    <property type="match status" value="1"/>
</dbReference>
<dbReference type="PROSITE" id="PS00092">
    <property type="entry name" value="N6_MTASE"/>
    <property type="match status" value="1"/>
</dbReference>
<comment type="similarity">
    <text evidence="1">Belongs to the N(4)/N(6)-methyltransferase family.</text>
</comment>
<keyword evidence="4" id="KW-0949">S-adenosyl-L-methionine</keyword>
<dbReference type="AlphaFoldDB" id="A0A1G6BU12"/>
<dbReference type="GO" id="GO:0032259">
    <property type="term" value="P:methylation"/>
    <property type="evidence" value="ECO:0007669"/>
    <property type="project" value="UniProtKB-KW"/>
</dbReference>
<sequence length="603" mass="69634">MPENFIERPRKNEKDDAIQYVKSLLTQAREDNRNEDIEKLEELVRLLHTKKYGLVWEEHAEIVEEEMKTKIPVFVEDAGRKIVGNLDSENYNFLLEGDNLHSLHLLEKTHSGKIDVIYIDPPYNTGSKDFKYNDKFVDKTDSFSHSKWLSFMERRLTIARNLLSEEGVIFVSIGDDENATLKLLMDEIFGESNHLNQISVKTKQAAGASGGGEDKKLKKNIEYLLVYTKNSDTAPVMNTVYKKTEISELLETYRQNNVSWKYTSVIVDRGRKIYYDSTVDGDGNEIKIFKRENVIFKSVGKLSKEENLTEKEVYEKYFDDIFVTAMPQSSIRPRVLEKIGQQNLTKTSVFSIEYVPKTGRNKGRMYEQFYKGEKLRLFAWFSDVAEKENGEVFKKDIEGTLWDGINLNNLSKEGGVNFDNGKKPLDLLNRILKMYPKSDYTILDFFAGSGSTGHAVAQLNKEDGGNRKYILCTNNENRIAEEVTYKRLSNIQSDLPHNLKYFKTDFVDKTEFPDFTLESELLNYITPLVELEFGIDISNPSVQIILTEEHLEALLQNHELQAGATLFIHPDVFLDTKEQEQLSELQITLQEIPDYFFGKELWS</sequence>
<dbReference type="Proteomes" id="UP000182508">
    <property type="component" value="Unassembled WGS sequence"/>
</dbReference>
<dbReference type="InterPro" id="IPR002941">
    <property type="entry name" value="DNA_methylase_N4/N6"/>
</dbReference>
<dbReference type="SUPFAM" id="SSF53335">
    <property type="entry name" value="S-adenosyl-L-methionine-dependent methyltransferases"/>
    <property type="match status" value="1"/>
</dbReference>
<evidence type="ECO:0000256" key="3">
    <source>
        <dbReference type="ARBA" id="ARBA00022679"/>
    </source>
</evidence>
<dbReference type="GO" id="GO:0003677">
    <property type="term" value="F:DNA binding"/>
    <property type="evidence" value="ECO:0007669"/>
    <property type="project" value="InterPro"/>
</dbReference>
<dbReference type="EMBL" id="FMXP01000048">
    <property type="protein sequence ID" value="SDB47248.1"/>
    <property type="molecule type" value="Genomic_DNA"/>
</dbReference>
<feature type="domain" description="DNA methylase N-4/N-6" evidence="6">
    <location>
        <begin position="114"/>
        <end position="478"/>
    </location>
</feature>
<proteinExistence type="inferred from homology"/>
<reference evidence="7 9" key="1">
    <citation type="submission" date="2016-10" db="EMBL/GenBank/DDBJ databases">
        <authorList>
            <person name="de Groot N.N."/>
        </authorList>
    </citation>
    <scope>NUCLEOTIDE SEQUENCE [LARGE SCALE GENOMIC DNA]</scope>
    <source>
        <strain evidence="7 9">A-4</strain>
    </source>
</reference>
<dbReference type="Gene3D" id="3.40.50.150">
    <property type="entry name" value="Vaccinia Virus protein VP39"/>
    <property type="match status" value="1"/>
</dbReference>
<organism evidence="7 9">
    <name type="scientific">Streptococcus henryi</name>
    <dbReference type="NCBI Taxonomy" id="439219"/>
    <lineage>
        <taxon>Bacteria</taxon>
        <taxon>Bacillati</taxon>
        <taxon>Bacillota</taxon>
        <taxon>Bacilli</taxon>
        <taxon>Lactobacillales</taxon>
        <taxon>Streptococcaceae</taxon>
        <taxon>Streptococcus</taxon>
    </lineage>
</organism>
<protein>
    <submittedName>
        <fullName evidence="7">Adenine-specific DNA-methyltransferase</fullName>
    </submittedName>
</protein>
<gene>
    <name evidence="7" type="ORF">SAMN02910293_01216</name>
    <name evidence="8" type="ORF">SAMN02910293_02356</name>
</gene>
<keyword evidence="9" id="KW-1185">Reference proteome</keyword>
<evidence type="ECO:0000256" key="5">
    <source>
        <dbReference type="ARBA" id="ARBA00022747"/>
    </source>
</evidence>
<evidence type="ECO:0000256" key="1">
    <source>
        <dbReference type="ARBA" id="ARBA00006594"/>
    </source>
</evidence>